<keyword evidence="3 8" id="KW-0812">Transmembrane</keyword>
<dbReference type="EMBL" id="JX649897">
    <property type="protein sequence ID" value="AGC72267.1"/>
    <property type="molecule type" value="Genomic_DNA"/>
</dbReference>
<protein>
    <submittedName>
        <fullName evidence="10">Putative ion transport integral membrane protein</fullName>
    </submittedName>
</protein>
<dbReference type="GO" id="GO:0022841">
    <property type="term" value="F:potassium ion leak channel activity"/>
    <property type="evidence" value="ECO:0007669"/>
    <property type="project" value="TreeGrafter"/>
</dbReference>
<name>L7VT12_9BACT</name>
<keyword evidence="5" id="KW-0406">Ion transport</keyword>
<evidence type="ECO:0000313" key="10">
    <source>
        <dbReference type="EMBL" id="AGC72267.1"/>
    </source>
</evidence>
<evidence type="ECO:0000256" key="2">
    <source>
        <dbReference type="ARBA" id="ARBA00022448"/>
    </source>
</evidence>
<evidence type="ECO:0000256" key="6">
    <source>
        <dbReference type="ARBA" id="ARBA00023136"/>
    </source>
</evidence>
<feature type="transmembrane region" description="Helical" evidence="8">
    <location>
        <begin position="49"/>
        <end position="70"/>
    </location>
</feature>
<evidence type="ECO:0000259" key="9">
    <source>
        <dbReference type="Pfam" id="PF07885"/>
    </source>
</evidence>
<keyword evidence="2" id="KW-0813">Transport</keyword>
<dbReference type="InterPro" id="IPR003280">
    <property type="entry name" value="2pore_dom_K_chnl"/>
</dbReference>
<dbReference type="PANTHER" id="PTHR11003">
    <property type="entry name" value="POTASSIUM CHANNEL, SUBFAMILY K"/>
    <property type="match status" value="1"/>
</dbReference>
<dbReference type="PANTHER" id="PTHR11003:SF345">
    <property type="entry name" value="TWIK FAMILY OF POTASSIUM CHANNELS PROTEIN 18"/>
    <property type="match status" value="1"/>
</dbReference>
<dbReference type="GO" id="GO:0005886">
    <property type="term" value="C:plasma membrane"/>
    <property type="evidence" value="ECO:0007669"/>
    <property type="project" value="TreeGrafter"/>
</dbReference>
<feature type="transmembrane region" description="Helical" evidence="8">
    <location>
        <begin position="106"/>
        <end position="130"/>
    </location>
</feature>
<dbReference type="GO" id="GO:0030322">
    <property type="term" value="P:stabilization of membrane potential"/>
    <property type="evidence" value="ECO:0007669"/>
    <property type="project" value="TreeGrafter"/>
</dbReference>
<evidence type="ECO:0000256" key="1">
    <source>
        <dbReference type="ARBA" id="ARBA00004141"/>
    </source>
</evidence>
<dbReference type="Pfam" id="PF07885">
    <property type="entry name" value="Ion_trans_2"/>
    <property type="match status" value="1"/>
</dbReference>
<comment type="subcellular location">
    <subcellularLocation>
        <location evidence="1">Membrane</location>
        <topology evidence="1">Multi-pass membrane protein</topology>
    </subcellularLocation>
</comment>
<dbReference type="InterPro" id="IPR013099">
    <property type="entry name" value="K_chnl_dom"/>
</dbReference>
<dbReference type="GO" id="GO:0015271">
    <property type="term" value="F:outward rectifier potassium channel activity"/>
    <property type="evidence" value="ECO:0007669"/>
    <property type="project" value="TreeGrafter"/>
</dbReference>
<evidence type="ECO:0000256" key="7">
    <source>
        <dbReference type="ARBA" id="ARBA00023303"/>
    </source>
</evidence>
<evidence type="ECO:0000256" key="4">
    <source>
        <dbReference type="ARBA" id="ARBA00022989"/>
    </source>
</evidence>
<feature type="domain" description="Potassium channel" evidence="9">
    <location>
        <begin position="55"/>
        <end position="130"/>
    </location>
</feature>
<dbReference type="AlphaFoldDB" id="L7VT12"/>
<evidence type="ECO:0000256" key="5">
    <source>
        <dbReference type="ARBA" id="ARBA00023065"/>
    </source>
</evidence>
<reference evidence="10" key="1">
    <citation type="submission" date="2012-09" db="EMBL/GenBank/DDBJ databases">
        <title>Metagenomic Characterization of a Microbial Community in Wastewater Detects High Levels of Antibiotic Resistance.</title>
        <authorList>
            <person name="Abrams M."/>
            <person name="Caldwell A."/>
            <person name="Vandaei E."/>
            <person name="Lee W."/>
            <person name="Perrott J."/>
            <person name="Khan S.Y."/>
            <person name="Ta J."/>
            <person name="Romero D."/>
            <person name="Nguyen V."/>
            <person name="Pourmand N."/>
            <person name="Ouverney C.C."/>
        </authorList>
    </citation>
    <scope>NUCLEOTIDE SEQUENCE</scope>
</reference>
<evidence type="ECO:0000256" key="8">
    <source>
        <dbReference type="SAM" id="Phobius"/>
    </source>
</evidence>
<organism evidence="10">
    <name type="scientific">uncultured bacterium A1Q1_fos_1266</name>
    <dbReference type="NCBI Taxonomy" id="1256546"/>
    <lineage>
        <taxon>Bacteria</taxon>
        <taxon>environmental samples</taxon>
    </lineage>
</organism>
<keyword evidence="6 8" id="KW-0472">Membrane</keyword>
<dbReference type="Gene3D" id="1.10.287.70">
    <property type="match status" value="1"/>
</dbReference>
<sequence length="171" mass="18901">MLCICALNCHASIVVGIAATLLSSKKAVKVLGMKKTQFKRIRLLQRRGLLYAFLLCVFLMLLGGLGFWILEPHTPTFADGMWLAFTTAATVGYGDIVPSTHASRAFAIVMVFFGLSVLSVVTATVAAFFIEAEEKQVERDLLHEIGLLHDLVSHLRDEVREIKVSQSERHS</sequence>
<keyword evidence="7" id="KW-0407">Ion channel</keyword>
<proteinExistence type="predicted"/>
<evidence type="ECO:0000256" key="3">
    <source>
        <dbReference type="ARBA" id="ARBA00022692"/>
    </source>
</evidence>
<accession>L7VT12</accession>
<keyword evidence="4 8" id="KW-1133">Transmembrane helix</keyword>
<dbReference type="SUPFAM" id="SSF81324">
    <property type="entry name" value="Voltage-gated potassium channels"/>
    <property type="match status" value="1"/>
</dbReference>